<dbReference type="GO" id="GO:0008903">
    <property type="term" value="F:hydroxypyruvate isomerase activity"/>
    <property type="evidence" value="ECO:0007669"/>
    <property type="project" value="UniProtKB-EC"/>
</dbReference>
<keyword evidence="3" id="KW-0413">Isomerase</keyword>
<keyword evidence="4" id="KW-1185">Reference proteome</keyword>
<dbReference type="InterPro" id="IPR011055">
    <property type="entry name" value="Dup_hybrid_motif"/>
</dbReference>
<dbReference type="SUPFAM" id="SSF54106">
    <property type="entry name" value="LysM domain"/>
    <property type="match status" value="1"/>
</dbReference>
<dbReference type="PANTHER" id="PTHR21666">
    <property type="entry name" value="PEPTIDASE-RELATED"/>
    <property type="match status" value="1"/>
</dbReference>
<sequence>MPAFAIRPRPAMAAIALVTLAGCAGGFDMDMRDSISNSAFDTSADVPRAVRPRPQPDARGVISYSDYQVAVARHGEKVGEIAARLGLPADELARFNGLPMDTPLRNGEIIALPRRVDGGTPAGVPAPAPLPAPSAPRQAAPVYAGTTAPAPTERIDVSSLDDVPRGRPSAAPQAAPPETRRETPAVPATPRGTDPVRHRVERGETAYTIARLYDVPVSALAEWNGLGGDLSVREGQHLLIPVRDEARRETPPVRQSAPGEGTPTPVPPSAGKPLPPRDEPVTAPEPAPPSPELKAEVTEASKPAATSGRMSFPVDGPVIRPYQKKKNDGIDIGATAGTPVRAAADGEVAAITRDTDQVPILVLRHPGNLLTVYAGVDAISVSKGDRISRGQTVAKVRGGTPSFVHFEVREGFESVDPVPYLQ</sequence>
<dbReference type="Proteomes" id="UP000698242">
    <property type="component" value="Unassembled WGS sequence"/>
</dbReference>
<dbReference type="OrthoDB" id="9795421at2"/>
<dbReference type="InterPro" id="IPR016047">
    <property type="entry name" value="M23ase_b-sheet_dom"/>
</dbReference>
<evidence type="ECO:0000256" key="1">
    <source>
        <dbReference type="SAM" id="MobiDB-lite"/>
    </source>
</evidence>
<feature type="region of interest" description="Disordered" evidence="1">
    <location>
        <begin position="241"/>
        <end position="318"/>
    </location>
</feature>
<dbReference type="SMART" id="SM00257">
    <property type="entry name" value="LysM"/>
    <property type="match status" value="1"/>
</dbReference>
<dbReference type="SUPFAM" id="SSF51261">
    <property type="entry name" value="Duplicated hybrid motif"/>
    <property type="match status" value="1"/>
</dbReference>
<dbReference type="InterPro" id="IPR036779">
    <property type="entry name" value="LysM_dom_sf"/>
</dbReference>
<comment type="caution">
    <text evidence="3">The sequence shown here is derived from an EMBL/GenBank/DDBJ whole genome shotgun (WGS) entry which is preliminary data.</text>
</comment>
<evidence type="ECO:0000313" key="3">
    <source>
        <dbReference type="EMBL" id="KAF0675129.1"/>
    </source>
</evidence>
<dbReference type="Gene3D" id="2.70.70.10">
    <property type="entry name" value="Glucose Permease (Domain IIA)"/>
    <property type="match status" value="1"/>
</dbReference>
<dbReference type="Pfam" id="PF01551">
    <property type="entry name" value="Peptidase_M23"/>
    <property type="match status" value="1"/>
</dbReference>
<evidence type="ECO:0000313" key="4">
    <source>
        <dbReference type="Proteomes" id="UP000698242"/>
    </source>
</evidence>
<organism evidence="3 4">
    <name type="scientific">Profundibacterium mesophilum KAUST100406-0324</name>
    <dbReference type="NCBI Taxonomy" id="1037889"/>
    <lineage>
        <taxon>Bacteria</taxon>
        <taxon>Pseudomonadati</taxon>
        <taxon>Pseudomonadota</taxon>
        <taxon>Alphaproteobacteria</taxon>
        <taxon>Rhodobacterales</taxon>
        <taxon>Roseobacteraceae</taxon>
        <taxon>Profundibacterium</taxon>
    </lineage>
</organism>
<dbReference type="Pfam" id="PF01476">
    <property type="entry name" value="LysM"/>
    <property type="match status" value="1"/>
</dbReference>
<gene>
    <name evidence="3" type="ORF">PMES_02555</name>
</gene>
<dbReference type="InterPro" id="IPR050570">
    <property type="entry name" value="Cell_wall_metabolism_enzyme"/>
</dbReference>
<dbReference type="EMBL" id="APKE01000030">
    <property type="protein sequence ID" value="KAF0675129.1"/>
    <property type="molecule type" value="Genomic_DNA"/>
</dbReference>
<dbReference type="PROSITE" id="PS51257">
    <property type="entry name" value="PROKAR_LIPOPROTEIN"/>
    <property type="match status" value="1"/>
</dbReference>
<proteinExistence type="predicted"/>
<dbReference type="Gene3D" id="3.10.350.10">
    <property type="entry name" value="LysM domain"/>
    <property type="match status" value="1"/>
</dbReference>
<dbReference type="AlphaFoldDB" id="A0A921NUP6"/>
<dbReference type="EC" id="5.3.1.22" evidence="3"/>
<feature type="compositionally biased region" description="Pro residues" evidence="1">
    <location>
        <begin position="124"/>
        <end position="134"/>
    </location>
</feature>
<reference evidence="3" key="1">
    <citation type="submission" date="2013-03" db="EMBL/GenBank/DDBJ databases">
        <title>Genome Sequence of the Profundibacterium mesophilum strain KAUST100406-0324T from Red Sea, a novel genus in the family Rhodobacteraceae.</title>
        <authorList>
            <person name="Essack M."/>
            <person name="Alam I."/>
            <person name="Lafi F."/>
            <person name="Alawi W."/>
            <person name="Kamanu F."/>
            <person name="Al-Suwailem A."/>
            <person name="Lee O.O."/>
            <person name="Xu Y."/>
            <person name="Bajic V."/>
            <person name="Qian P.-Y."/>
            <person name="Archer J."/>
        </authorList>
    </citation>
    <scope>NUCLEOTIDE SEQUENCE</scope>
    <source>
        <strain evidence="3">KAUST100406-0324</strain>
    </source>
</reference>
<evidence type="ECO:0000259" key="2">
    <source>
        <dbReference type="PROSITE" id="PS51782"/>
    </source>
</evidence>
<name>A0A921NUP6_9RHOB</name>
<feature type="domain" description="LysM" evidence="2">
    <location>
        <begin position="196"/>
        <end position="240"/>
    </location>
</feature>
<dbReference type="InterPro" id="IPR018392">
    <property type="entry name" value="LysM"/>
</dbReference>
<dbReference type="CDD" id="cd00118">
    <property type="entry name" value="LysM"/>
    <property type="match status" value="1"/>
</dbReference>
<dbReference type="RefSeq" id="WP_159966088.1">
    <property type="nucleotide sequence ID" value="NZ_APKE01000030.1"/>
</dbReference>
<dbReference type="PROSITE" id="PS51782">
    <property type="entry name" value="LYSM"/>
    <property type="match status" value="1"/>
</dbReference>
<accession>A0A921NUP6</accession>
<protein>
    <submittedName>
        <fullName evidence="3">Hydroxypyruvate isomerase</fullName>
        <ecNumber evidence="3">5.3.1.22</ecNumber>
    </submittedName>
</protein>
<feature type="region of interest" description="Disordered" evidence="1">
    <location>
        <begin position="120"/>
        <end position="200"/>
    </location>
</feature>
<dbReference type="PANTHER" id="PTHR21666:SF270">
    <property type="entry name" value="MUREIN HYDROLASE ACTIVATOR ENVC"/>
    <property type="match status" value="1"/>
</dbReference>
<dbReference type="CDD" id="cd12797">
    <property type="entry name" value="M23_peptidase"/>
    <property type="match status" value="1"/>
</dbReference>
<dbReference type="GO" id="GO:0004222">
    <property type="term" value="F:metalloendopeptidase activity"/>
    <property type="evidence" value="ECO:0007669"/>
    <property type="project" value="TreeGrafter"/>
</dbReference>
<feature type="compositionally biased region" description="Basic and acidic residues" evidence="1">
    <location>
        <begin position="241"/>
        <end position="251"/>
    </location>
</feature>
<feature type="compositionally biased region" description="Pro residues" evidence="1">
    <location>
        <begin position="264"/>
        <end position="274"/>
    </location>
</feature>